<evidence type="ECO:0000313" key="3">
    <source>
        <dbReference type="Proteomes" id="UP001612415"/>
    </source>
</evidence>
<evidence type="ECO:0000256" key="1">
    <source>
        <dbReference type="SAM" id="Phobius"/>
    </source>
</evidence>
<dbReference type="EMBL" id="JBITDC010000010">
    <property type="protein sequence ID" value="MFI5678138.1"/>
    <property type="molecule type" value="Genomic_DNA"/>
</dbReference>
<dbReference type="RefSeq" id="WP_398658697.1">
    <property type="nucleotide sequence ID" value="NZ_JBITDC010000010.1"/>
</dbReference>
<proteinExistence type="predicted"/>
<keyword evidence="1" id="KW-1133">Transmembrane helix</keyword>
<feature type="transmembrane region" description="Helical" evidence="1">
    <location>
        <begin position="58"/>
        <end position="82"/>
    </location>
</feature>
<organism evidence="2 3">
    <name type="scientific">Streptomyces cellulosae</name>
    <dbReference type="NCBI Taxonomy" id="1968"/>
    <lineage>
        <taxon>Bacteria</taxon>
        <taxon>Bacillati</taxon>
        <taxon>Actinomycetota</taxon>
        <taxon>Actinomycetes</taxon>
        <taxon>Kitasatosporales</taxon>
        <taxon>Streptomycetaceae</taxon>
        <taxon>Streptomyces</taxon>
    </lineage>
</organism>
<comment type="caution">
    <text evidence="2">The sequence shown here is derived from an EMBL/GenBank/DDBJ whole genome shotgun (WGS) entry which is preliminary data.</text>
</comment>
<protein>
    <recommendedName>
        <fullName evidence="4">Integral membrane protein</fullName>
    </recommendedName>
</protein>
<keyword evidence="1" id="KW-0812">Transmembrane</keyword>
<gene>
    <name evidence="2" type="ORF">ACIA8P_26305</name>
</gene>
<evidence type="ECO:0000313" key="2">
    <source>
        <dbReference type="EMBL" id="MFI5678138.1"/>
    </source>
</evidence>
<reference evidence="2 3" key="1">
    <citation type="submission" date="2024-10" db="EMBL/GenBank/DDBJ databases">
        <title>The Natural Products Discovery Center: Release of the First 8490 Sequenced Strains for Exploring Actinobacteria Biosynthetic Diversity.</title>
        <authorList>
            <person name="Kalkreuter E."/>
            <person name="Kautsar S.A."/>
            <person name="Yang D."/>
            <person name="Bader C.D."/>
            <person name="Teijaro C.N."/>
            <person name="Fluegel L."/>
            <person name="Davis C.M."/>
            <person name="Simpson J.R."/>
            <person name="Lauterbach L."/>
            <person name="Steele A.D."/>
            <person name="Gui C."/>
            <person name="Meng S."/>
            <person name="Li G."/>
            <person name="Viehrig K."/>
            <person name="Ye F."/>
            <person name="Su P."/>
            <person name="Kiefer A.F."/>
            <person name="Nichols A."/>
            <person name="Cepeda A.J."/>
            <person name="Yan W."/>
            <person name="Fan B."/>
            <person name="Jiang Y."/>
            <person name="Adhikari A."/>
            <person name="Zheng C.-J."/>
            <person name="Schuster L."/>
            <person name="Cowan T.M."/>
            <person name="Smanski M.J."/>
            <person name="Chevrette M.G."/>
            <person name="De Carvalho L.P.S."/>
            <person name="Shen B."/>
        </authorList>
    </citation>
    <scope>NUCLEOTIDE SEQUENCE [LARGE SCALE GENOMIC DNA]</scope>
    <source>
        <strain evidence="2 3">NPDC051599</strain>
    </source>
</reference>
<accession>A0ABW7Y9R7</accession>
<name>A0ABW7Y9R7_STRCE</name>
<evidence type="ECO:0008006" key="4">
    <source>
        <dbReference type="Google" id="ProtNLM"/>
    </source>
</evidence>
<dbReference type="Proteomes" id="UP001612415">
    <property type="component" value="Unassembled WGS sequence"/>
</dbReference>
<keyword evidence="1" id="KW-0472">Membrane</keyword>
<keyword evidence="3" id="KW-1185">Reference proteome</keyword>
<sequence>MSAWIMLGSGCFVVVLGVLTLTGSRGIAEYARSPRAGWGRIAMGGGFVLDGGAELLDFSFGAGMVFSTIALGIIVLGAVLQLQAGVFTKARHAGDAN</sequence>